<dbReference type="InterPro" id="IPR036927">
    <property type="entry name" value="Cyt_c_oxase-like_su1_sf"/>
</dbReference>
<name>A0ABV3SHN5_9HYPH</name>
<reference evidence="2 3" key="1">
    <citation type="submission" date="2024-05" db="EMBL/GenBank/DDBJ databases">
        <authorList>
            <person name="Jiang F."/>
        </authorList>
    </citation>
    <scope>NUCLEOTIDE SEQUENCE [LARGE SCALE GENOMIC DNA]</scope>
    <source>
        <strain evidence="2 3">LZ166</strain>
    </source>
</reference>
<feature type="transmembrane region" description="Helical" evidence="1">
    <location>
        <begin position="7"/>
        <end position="28"/>
    </location>
</feature>
<keyword evidence="1" id="KW-0812">Transmembrane</keyword>
<comment type="caution">
    <text evidence="2">The sequence shown here is derived from an EMBL/GenBank/DDBJ whole genome shotgun (WGS) entry which is preliminary data.</text>
</comment>
<feature type="transmembrane region" description="Helical" evidence="1">
    <location>
        <begin position="40"/>
        <end position="58"/>
    </location>
</feature>
<accession>A0ABV3SHN5</accession>
<dbReference type="Gene3D" id="1.20.210.10">
    <property type="entry name" value="Cytochrome c oxidase-like, subunit I domain"/>
    <property type="match status" value="1"/>
</dbReference>
<dbReference type="SUPFAM" id="SSF81442">
    <property type="entry name" value="Cytochrome c oxidase subunit I-like"/>
    <property type="match status" value="1"/>
</dbReference>
<gene>
    <name evidence="2" type="ORF">ABGN05_11240</name>
</gene>
<dbReference type="EMBL" id="JBDPGJ010000002">
    <property type="protein sequence ID" value="MEX0406241.1"/>
    <property type="molecule type" value="Genomic_DNA"/>
</dbReference>
<sequence length="137" mass="14777">MQGAARNFFTIAIVYGILGMSLGLHMSITHDHGQMPVHAHAMVAGWLMSAVFGFFYHLYPAVGRSLLARVHFWVQSVSGVFLLVGLYFLLAGNEAIEPVVAVASLGFFGGMLMFAWIALPVVWGPVGQRDLATAGAR</sequence>
<dbReference type="Proteomes" id="UP001556692">
    <property type="component" value="Unassembled WGS sequence"/>
</dbReference>
<evidence type="ECO:0000313" key="2">
    <source>
        <dbReference type="EMBL" id="MEX0406241.1"/>
    </source>
</evidence>
<feature type="transmembrane region" description="Helical" evidence="1">
    <location>
        <begin position="70"/>
        <end position="90"/>
    </location>
</feature>
<proteinExistence type="predicted"/>
<feature type="transmembrane region" description="Helical" evidence="1">
    <location>
        <begin position="102"/>
        <end position="123"/>
    </location>
</feature>
<evidence type="ECO:0008006" key="4">
    <source>
        <dbReference type="Google" id="ProtNLM"/>
    </source>
</evidence>
<keyword evidence="1" id="KW-1133">Transmembrane helix</keyword>
<keyword evidence="3" id="KW-1185">Reference proteome</keyword>
<keyword evidence="1" id="KW-0472">Membrane</keyword>
<organism evidence="2 3">
    <name type="scientific">Aquibium pacificus</name>
    <dbReference type="NCBI Taxonomy" id="3153579"/>
    <lineage>
        <taxon>Bacteria</taxon>
        <taxon>Pseudomonadati</taxon>
        <taxon>Pseudomonadota</taxon>
        <taxon>Alphaproteobacteria</taxon>
        <taxon>Hyphomicrobiales</taxon>
        <taxon>Phyllobacteriaceae</taxon>
        <taxon>Aquibium</taxon>
    </lineage>
</organism>
<protein>
    <recommendedName>
        <fullName evidence="4">Cbb3-type cytochrome c oxidase subunit I</fullName>
    </recommendedName>
</protein>
<evidence type="ECO:0000256" key="1">
    <source>
        <dbReference type="SAM" id="Phobius"/>
    </source>
</evidence>
<dbReference type="RefSeq" id="WP_367954102.1">
    <property type="nucleotide sequence ID" value="NZ_JBDPGJ010000002.1"/>
</dbReference>
<evidence type="ECO:0000313" key="3">
    <source>
        <dbReference type="Proteomes" id="UP001556692"/>
    </source>
</evidence>